<organism evidence="1 2">
    <name type="scientific">Ruminococcus bromii</name>
    <dbReference type="NCBI Taxonomy" id="40518"/>
    <lineage>
        <taxon>Bacteria</taxon>
        <taxon>Bacillati</taxon>
        <taxon>Bacillota</taxon>
        <taxon>Clostridia</taxon>
        <taxon>Eubacteriales</taxon>
        <taxon>Oscillospiraceae</taxon>
        <taxon>Ruminococcus</taxon>
    </lineage>
</organism>
<comment type="caution">
    <text evidence="1">The sequence shown here is derived from an EMBL/GenBank/DDBJ whole genome shotgun (WGS) entry which is preliminary data.</text>
</comment>
<dbReference type="Proteomes" id="UP001056693">
    <property type="component" value="Unassembled WGS sequence"/>
</dbReference>
<gene>
    <name evidence="1" type="ORF">E2N93_07980</name>
</gene>
<dbReference type="RefSeq" id="WP_249376898.1">
    <property type="nucleotide sequence ID" value="NZ_SNUZ01000011.1"/>
</dbReference>
<protein>
    <submittedName>
        <fullName evidence="1">Uncharacterized protein</fullName>
    </submittedName>
</protein>
<dbReference type="EMBL" id="SNUZ01000011">
    <property type="protein sequence ID" value="MCL3787938.1"/>
    <property type="molecule type" value="Genomic_DNA"/>
</dbReference>
<accession>A0ABT0NJX5</accession>
<evidence type="ECO:0000313" key="2">
    <source>
        <dbReference type="Proteomes" id="UP001056693"/>
    </source>
</evidence>
<sequence>MEFNSKDYISQFYFMKYDHAITDRYRQKVSANLCLKELKIEILNSGNKVIAVFGYRLDYVFDTLLPLVKWELFEKTRDISGWDLPNNWGYRDGWGYKFLCMNESGKPLIQNNLDVLFNEKNKPAYEKLLDWIIREYSEKKELKKYKLFW</sequence>
<name>A0ABT0NJX5_9FIRM</name>
<evidence type="ECO:0000313" key="1">
    <source>
        <dbReference type="EMBL" id="MCL3787938.1"/>
    </source>
</evidence>
<keyword evidence="2" id="KW-1185">Reference proteome</keyword>
<proteinExistence type="predicted"/>
<reference evidence="1 2" key="1">
    <citation type="submission" date="2019-03" db="EMBL/GenBank/DDBJ databases">
        <authorList>
            <person name="Molinero N."/>
            <person name="Sanchez B."/>
            <person name="Walker A."/>
            <person name="Duncan S."/>
            <person name="Delgado S."/>
            <person name="Margolles A."/>
        </authorList>
    </citation>
    <scope>NUCLEOTIDE SEQUENCE [LARGE SCALE GENOMIC DNA]</scope>
    <source>
        <strain evidence="1 2">IPLA60002</strain>
    </source>
</reference>